<dbReference type="PANTHER" id="PTHR10015">
    <property type="entry name" value="HEAT SHOCK TRANSCRIPTION FACTOR"/>
    <property type="match status" value="1"/>
</dbReference>
<accession>A0ABR2WK90</accession>
<comment type="similarity">
    <text evidence="2 5">Belongs to the HSF family.</text>
</comment>
<reference evidence="8 9" key="1">
    <citation type="submission" date="2023-04" db="EMBL/GenBank/DDBJ databases">
        <title>Genome of Basidiobolus ranarum AG-B5.</title>
        <authorList>
            <person name="Stajich J.E."/>
            <person name="Carter-House D."/>
            <person name="Gryganskyi A."/>
        </authorList>
    </citation>
    <scope>NUCLEOTIDE SEQUENCE [LARGE SCALE GENOMIC DNA]</scope>
    <source>
        <strain evidence="8 9">AG-B5</strain>
    </source>
</reference>
<feature type="compositionally biased region" description="Polar residues" evidence="6">
    <location>
        <begin position="51"/>
        <end position="60"/>
    </location>
</feature>
<keyword evidence="3" id="KW-0238">DNA-binding</keyword>
<dbReference type="Proteomes" id="UP001479436">
    <property type="component" value="Unassembled WGS sequence"/>
</dbReference>
<keyword evidence="4" id="KW-0539">Nucleus</keyword>
<evidence type="ECO:0000256" key="3">
    <source>
        <dbReference type="ARBA" id="ARBA00023125"/>
    </source>
</evidence>
<keyword evidence="8" id="KW-0346">Stress response</keyword>
<evidence type="ECO:0000256" key="4">
    <source>
        <dbReference type="ARBA" id="ARBA00023242"/>
    </source>
</evidence>
<comment type="caution">
    <text evidence="8">The sequence shown here is derived from an EMBL/GenBank/DDBJ whole genome shotgun (WGS) entry which is preliminary data.</text>
</comment>
<dbReference type="PROSITE" id="PS00434">
    <property type="entry name" value="HSF_DOMAIN"/>
    <property type="match status" value="1"/>
</dbReference>
<dbReference type="Gene3D" id="1.10.10.10">
    <property type="entry name" value="Winged helix-like DNA-binding domain superfamily/Winged helix DNA-binding domain"/>
    <property type="match status" value="1"/>
</dbReference>
<gene>
    <name evidence="8" type="primary">CTA8_5</name>
    <name evidence="8" type="ORF">K7432_012881</name>
</gene>
<feature type="region of interest" description="Disordered" evidence="6">
    <location>
        <begin position="307"/>
        <end position="339"/>
    </location>
</feature>
<dbReference type="PANTHER" id="PTHR10015:SF427">
    <property type="entry name" value="HEAT SHOCK FACTOR PROTEIN"/>
    <property type="match status" value="1"/>
</dbReference>
<dbReference type="Pfam" id="PF00447">
    <property type="entry name" value="HSF_DNA-bind"/>
    <property type="match status" value="1"/>
</dbReference>
<dbReference type="EMBL" id="JASJQH010001184">
    <property type="protein sequence ID" value="KAK9761881.1"/>
    <property type="molecule type" value="Genomic_DNA"/>
</dbReference>
<evidence type="ECO:0000256" key="2">
    <source>
        <dbReference type="ARBA" id="ARBA00006403"/>
    </source>
</evidence>
<evidence type="ECO:0000259" key="7">
    <source>
        <dbReference type="PROSITE" id="PS00434"/>
    </source>
</evidence>
<dbReference type="InterPro" id="IPR036390">
    <property type="entry name" value="WH_DNA-bd_sf"/>
</dbReference>
<organism evidence="8 9">
    <name type="scientific">Basidiobolus ranarum</name>
    <dbReference type="NCBI Taxonomy" id="34480"/>
    <lineage>
        <taxon>Eukaryota</taxon>
        <taxon>Fungi</taxon>
        <taxon>Fungi incertae sedis</taxon>
        <taxon>Zoopagomycota</taxon>
        <taxon>Entomophthoromycotina</taxon>
        <taxon>Basidiobolomycetes</taxon>
        <taxon>Basidiobolales</taxon>
        <taxon>Basidiobolaceae</taxon>
        <taxon>Basidiobolus</taxon>
    </lineage>
</organism>
<sequence length="471" mass="52001">MTQNTVNITPKQLIPNVDGNVKLPLLTQLPDSPTPIITTPAHTPSPPATPNIGSSTRTHNTKNVPAFLNKLHKMVGDSSTNELIRWSDDGTSFIVTKHEEFAKEVLPRFFKHNNFSSFVRQLNMYGFHKIPHLQQGVLQSDEGAEHWEFSNPHFLKNQPDLLYLVTRKRGREVDEKEGGGLDLNNVMGEIASIRKHQLTISADLRNLQKENQQLWQETLSSREKYNGQQETIDKILRFLASVFSSDKKSKEIIPRKRRLLLGNTDDTQAEYEDFQDLNLDFDPSTMDFSSALNIPGFDPSIFTSTQQNVTSHGTTHSYTEPSKCATPANPNPKSDAPSSIDLLTAKHSLPQPSGVSALIAPNIELPVPNPAASHTLPSNNSGISSQPIGSMKSSPVNIAPNPQLNSIHDTPSNCLNGTYKSLEDITCEMDQLNQNIESLASSLGIDPLLASDPVLNIGDIDMNAFLSNYPN</sequence>
<feature type="region of interest" description="Disordered" evidence="6">
    <location>
        <begin position="39"/>
        <end position="60"/>
    </location>
</feature>
<evidence type="ECO:0000256" key="6">
    <source>
        <dbReference type="SAM" id="MobiDB-lite"/>
    </source>
</evidence>
<feature type="domain" description="HSF-type DNA-binding" evidence="7">
    <location>
        <begin position="106"/>
        <end position="130"/>
    </location>
</feature>
<comment type="subcellular location">
    <subcellularLocation>
        <location evidence="1">Nucleus</location>
    </subcellularLocation>
</comment>
<feature type="compositionally biased region" description="Polar residues" evidence="6">
    <location>
        <begin position="307"/>
        <end position="320"/>
    </location>
</feature>
<feature type="non-terminal residue" evidence="8">
    <location>
        <position position="471"/>
    </location>
</feature>
<dbReference type="SMART" id="SM00415">
    <property type="entry name" value="HSF"/>
    <property type="match status" value="1"/>
</dbReference>
<keyword evidence="9" id="KW-1185">Reference proteome</keyword>
<dbReference type="SUPFAM" id="SSF46785">
    <property type="entry name" value="Winged helix' DNA-binding domain"/>
    <property type="match status" value="1"/>
</dbReference>
<evidence type="ECO:0000313" key="9">
    <source>
        <dbReference type="Proteomes" id="UP001479436"/>
    </source>
</evidence>
<evidence type="ECO:0000256" key="5">
    <source>
        <dbReference type="RuleBase" id="RU004020"/>
    </source>
</evidence>
<protein>
    <submittedName>
        <fullName evidence="8">Heat shock transcription factor</fullName>
    </submittedName>
</protein>
<dbReference type="InterPro" id="IPR036388">
    <property type="entry name" value="WH-like_DNA-bd_sf"/>
</dbReference>
<dbReference type="PRINTS" id="PR00056">
    <property type="entry name" value="HSFDOMAIN"/>
</dbReference>
<evidence type="ECO:0000313" key="8">
    <source>
        <dbReference type="EMBL" id="KAK9761881.1"/>
    </source>
</evidence>
<name>A0ABR2WK90_9FUNG</name>
<proteinExistence type="inferred from homology"/>
<evidence type="ECO:0000256" key="1">
    <source>
        <dbReference type="ARBA" id="ARBA00004123"/>
    </source>
</evidence>
<dbReference type="InterPro" id="IPR000232">
    <property type="entry name" value="HSF_DNA-bd"/>
</dbReference>